<sequence length="1305" mass="141130">MKYVKHLKKIINYTVLFALLLSLIPLQAAQAADIKFFIPDDKKLADSSAIDPVITPTGLNRTNAMISNSSTIAISGIFQQVTSTSMALTVQQMVSVTPPSGVAAWTEPIGMTFNTPVSVSSTNIKRFQVSNVQLFEGYNKLTFTGLNGLEPVKNVFYVLYDRAPILNTLQIFSDSETYELNESTSLVVRSSSAYIQGTTTNVTSVFIDGIKASVLNDGRFDAPAINLKPGLNKLEIKLSNATDSVVLRRQVYYYTSASPFTIVEATQDSVAAGDPPLGEVNTDLLASTPPTFTGTAPGATMKLQFLIPYSSTPLTTLNTTLTVGGVVTPVTGLNDGTVITNTYGASAFKLVELSGVPLDLSVVSAEAKIKFVFAPGGTTTPIVVEDAFPFIWASGKTIVKSVALIPKYDPAPAIFDDTVLTQPLDGSQVITPEFYVLVEASKPLVAGELKVALQPLGLSPITITEVDLDIHAGNVKNKGQIFKITDLPQGTQTIAFSVSSDPVSKTAKVTFVSKNYIELENLYEGQVFSINELPVLKGAAIGFDNRMQGLQGRPQLIINNIDWTDYYPTAAAVPYLIIDSSTGMISTAEALKLPETAPVGPGPLLIGENVLKIIINYRDTTDAQPYLRQYVKEVKFYIVNSNTPKILDVRPLTPPAKVTIQRGNLSSSTKTDYLPASPEFILGTDNNYTTSLTKMDFYLEGSGAVDVIISKDGAQIYRVTPPVTVSEVNSVIDPEYTSVDVAGNSNAFKIRLNNVLIPLGTHTFTISMLNASGATTSYTMTVLSQKQAFEILSPRANTGDKIIVNKNFVLFDVLAAGATDVLINGKSAVLRDDLTNRYVYTLTGLKADSENKIAVVVKRPSGDLTDTVTVNYVSNPAVGAMYMEPMGTKHSVFDKAIQLTFPKNNVLRRVIDGKIQPQVDLLFGLANPKDGNTELVNDYNQIVGKDPDDRTSSRVAIPIDPALSNLVTSTQGRMNFMRISDLYWISGGLGERLVGDYKSVTGGVTPYSTDGPSLNTFTKYESERIIAPSERGTLVLRYDDNVVDQAASEVTVFFMGDKAGTKYWENLGGVVDTKAKTITVPFDKFGYYMVGKLKFGYDDITKSSWARNILQALLAKGYMNAMFSDDFGVKENATRGEFATILVRALGMKPNYDDTNSFNDVLPGSGGGTILWDYESVETAARAGIVQGVSERIFGVGDFVTREQAAVMISRAMNLKMAMNDAKLKANVFKAFADGDSIDYYNLPAVDAVNSLGIMVGSPVVSPLPSTAKPLLNFRPTSYITRDEIGQIAVRILQKYSKALPATLS</sequence>
<dbReference type="PANTHER" id="PTHR43308">
    <property type="entry name" value="OUTER MEMBRANE PROTEIN ALPHA-RELATED"/>
    <property type="match status" value="1"/>
</dbReference>
<evidence type="ECO:0000313" key="4">
    <source>
        <dbReference type="Proteomes" id="UP001165962"/>
    </source>
</evidence>
<dbReference type="RefSeq" id="WP_166152598.1">
    <property type="nucleotide sequence ID" value="NZ_JAAOIW010000008.1"/>
</dbReference>
<feature type="domain" description="SLH" evidence="2">
    <location>
        <begin position="1160"/>
        <end position="1223"/>
    </location>
</feature>
<evidence type="ECO:0000313" key="3">
    <source>
        <dbReference type="EMBL" id="NHN32295.1"/>
    </source>
</evidence>
<keyword evidence="4" id="KW-1185">Reference proteome</keyword>
<dbReference type="Pfam" id="PF00395">
    <property type="entry name" value="SLH"/>
    <property type="match status" value="2"/>
</dbReference>
<comment type="caution">
    <text evidence="3">The sequence shown here is derived from an EMBL/GenBank/DDBJ whole genome shotgun (WGS) entry which is preliminary data.</text>
</comment>
<dbReference type="Gene3D" id="2.60.40.10">
    <property type="entry name" value="Immunoglobulins"/>
    <property type="match status" value="1"/>
</dbReference>
<protein>
    <submittedName>
        <fullName evidence="3">S-layer homology domain-containing protein</fullName>
    </submittedName>
</protein>
<organism evidence="3 4">
    <name type="scientific">Paenibacillus agricola</name>
    <dbReference type="NCBI Taxonomy" id="2716264"/>
    <lineage>
        <taxon>Bacteria</taxon>
        <taxon>Bacillati</taxon>
        <taxon>Bacillota</taxon>
        <taxon>Bacilli</taxon>
        <taxon>Bacillales</taxon>
        <taxon>Paenibacillaceae</taxon>
        <taxon>Paenibacillus</taxon>
    </lineage>
</organism>
<keyword evidence="1" id="KW-0732">Signal</keyword>
<feature type="domain" description="SLH" evidence="2">
    <location>
        <begin position="1229"/>
        <end position="1303"/>
    </location>
</feature>
<feature type="chain" id="PRO_5047229254" evidence="1">
    <location>
        <begin position="32"/>
        <end position="1305"/>
    </location>
</feature>
<dbReference type="Proteomes" id="UP001165962">
    <property type="component" value="Unassembled WGS sequence"/>
</dbReference>
<accession>A0ABX0JF18</accession>
<dbReference type="PROSITE" id="PS51272">
    <property type="entry name" value="SLH"/>
    <property type="match status" value="3"/>
</dbReference>
<feature type="signal peptide" evidence="1">
    <location>
        <begin position="1"/>
        <end position="31"/>
    </location>
</feature>
<dbReference type="InterPro" id="IPR013783">
    <property type="entry name" value="Ig-like_fold"/>
</dbReference>
<proteinExistence type="predicted"/>
<reference evidence="3" key="1">
    <citation type="submission" date="2020-03" db="EMBL/GenBank/DDBJ databases">
        <title>Draft sequencing of Paenibacilllus sp. S3N08.</title>
        <authorList>
            <person name="Kim D.-U."/>
        </authorList>
    </citation>
    <scope>NUCLEOTIDE SEQUENCE</scope>
    <source>
        <strain evidence="3">S3N08</strain>
    </source>
</reference>
<dbReference type="InterPro" id="IPR051465">
    <property type="entry name" value="Cell_Envelope_Struct_Comp"/>
</dbReference>
<dbReference type="PANTHER" id="PTHR43308:SF1">
    <property type="entry name" value="OUTER MEMBRANE PROTEIN ALPHA"/>
    <property type="match status" value="1"/>
</dbReference>
<evidence type="ECO:0000259" key="2">
    <source>
        <dbReference type="PROSITE" id="PS51272"/>
    </source>
</evidence>
<feature type="domain" description="SLH" evidence="2">
    <location>
        <begin position="1093"/>
        <end position="1156"/>
    </location>
</feature>
<dbReference type="InterPro" id="IPR001119">
    <property type="entry name" value="SLH_dom"/>
</dbReference>
<gene>
    <name evidence="3" type="ORF">G9U52_20865</name>
</gene>
<name>A0ABX0JF18_9BACL</name>
<evidence type="ECO:0000256" key="1">
    <source>
        <dbReference type="SAM" id="SignalP"/>
    </source>
</evidence>
<dbReference type="EMBL" id="JAAOIW010000008">
    <property type="protein sequence ID" value="NHN32295.1"/>
    <property type="molecule type" value="Genomic_DNA"/>
</dbReference>